<protein>
    <submittedName>
        <fullName evidence="1">GPI-anchored protein</fullName>
    </submittedName>
</protein>
<evidence type="ECO:0000313" key="1">
    <source>
        <dbReference type="EMBL" id="KAI7996731.1"/>
    </source>
</evidence>
<gene>
    <name evidence="1" type="ORF">LOK49_LG10G02558</name>
</gene>
<reference evidence="1 2" key="1">
    <citation type="journal article" date="2022" name="Plant J.">
        <title>Chromosome-level genome of Camellia lanceoleosa provides a valuable resource for understanding genome evolution and self-incompatibility.</title>
        <authorList>
            <person name="Gong W."/>
            <person name="Xiao S."/>
            <person name="Wang L."/>
            <person name="Liao Z."/>
            <person name="Chang Y."/>
            <person name="Mo W."/>
            <person name="Hu G."/>
            <person name="Li W."/>
            <person name="Zhao G."/>
            <person name="Zhu H."/>
            <person name="Hu X."/>
            <person name="Ji K."/>
            <person name="Xiang X."/>
            <person name="Song Q."/>
            <person name="Yuan D."/>
            <person name="Jin S."/>
            <person name="Zhang L."/>
        </authorList>
    </citation>
    <scope>NUCLEOTIDE SEQUENCE [LARGE SCALE GENOMIC DNA]</scope>
    <source>
        <strain evidence="1">SQ_2022a</strain>
    </source>
</reference>
<dbReference type="Proteomes" id="UP001060215">
    <property type="component" value="Chromosome 10"/>
</dbReference>
<sequence>MDSPTLLVACGKIDEVNECCNQVFQNAISDAAREIALKDYGNSSLHGPHVLSKQFTMIDDCKSIVFQWLTVSVDPSSMNSVLRGLSSCSENKVCPLVLPNMRNVTKECGNVISNQTACSNATESYGPCLQEQSLITNLQALNYAAF</sequence>
<comment type="caution">
    <text evidence="1">The sequence shown here is derived from an EMBL/GenBank/DDBJ whole genome shotgun (WGS) entry which is preliminary data.</text>
</comment>
<accession>A0ACC0G6K1</accession>
<evidence type="ECO:0000313" key="2">
    <source>
        <dbReference type="Proteomes" id="UP001060215"/>
    </source>
</evidence>
<dbReference type="EMBL" id="CM045767">
    <property type="protein sequence ID" value="KAI7996731.1"/>
    <property type="molecule type" value="Genomic_DNA"/>
</dbReference>
<proteinExistence type="predicted"/>
<keyword evidence="2" id="KW-1185">Reference proteome</keyword>
<organism evidence="1 2">
    <name type="scientific">Camellia lanceoleosa</name>
    <dbReference type="NCBI Taxonomy" id="1840588"/>
    <lineage>
        <taxon>Eukaryota</taxon>
        <taxon>Viridiplantae</taxon>
        <taxon>Streptophyta</taxon>
        <taxon>Embryophyta</taxon>
        <taxon>Tracheophyta</taxon>
        <taxon>Spermatophyta</taxon>
        <taxon>Magnoliopsida</taxon>
        <taxon>eudicotyledons</taxon>
        <taxon>Gunneridae</taxon>
        <taxon>Pentapetalae</taxon>
        <taxon>asterids</taxon>
        <taxon>Ericales</taxon>
        <taxon>Theaceae</taxon>
        <taxon>Camellia</taxon>
    </lineage>
</organism>
<name>A0ACC0G6K1_9ERIC</name>